<organism evidence="1 2">
    <name type="scientific">Fusarium venenatum</name>
    <dbReference type="NCBI Taxonomy" id="56646"/>
    <lineage>
        <taxon>Eukaryota</taxon>
        <taxon>Fungi</taxon>
        <taxon>Dikarya</taxon>
        <taxon>Ascomycota</taxon>
        <taxon>Pezizomycotina</taxon>
        <taxon>Sordariomycetes</taxon>
        <taxon>Hypocreomycetidae</taxon>
        <taxon>Hypocreales</taxon>
        <taxon>Nectriaceae</taxon>
        <taxon>Fusarium</taxon>
    </lineage>
</organism>
<dbReference type="EMBL" id="LN649230">
    <property type="protein sequence ID" value="CEI61920.1"/>
    <property type="molecule type" value="Genomic_DNA"/>
</dbReference>
<accession>A0A2L2TN15</accession>
<dbReference type="Proteomes" id="UP000245910">
    <property type="component" value="Chromosome II"/>
</dbReference>
<name>A0A2L2TN15_9HYPO</name>
<reference evidence="2" key="1">
    <citation type="submission" date="2014-10" db="EMBL/GenBank/DDBJ databases">
        <authorList>
            <person name="King R."/>
        </authorList>
    </citation>
    <scope>NUCLEOTIDE SEQUENCE [LARGE SCALE GENOMIC DNA]</scope>
    <source>
        <strain evidence="2">A3/5</strain>
    </source>
</reference>
<dbReference type="OrthoDB" id="5117524at2759"/>
<dbReference type="GeneID" id="37257995"/>
<sequence>MDYLQNSTNPNICLSGGADGADMEWGNCAASVRHQVIHWSFPEHSSQVSEDQLIRLTDEELKIGNEAIENAARALGKSPARRPTVTRLLRRNYYQVAWSEACYAVTFIPEAGDNAQPPGGTAWATTMFAQLHPENHSLYVFDQNRNVWLQWQGESWVNIETPPRPAGVWAGIGARSLQQNGKDAIRKLMGCTADDI</sequence>
<protein>
    <submittedName>
        <fullName evidence="1">Uncharacterized protein</fullName>
    </submittedName>
</protein>
<evidence type="ECO:0000313" key="1">
    <source>
        <dbReference type="EMBL" id="CEI61920.1"/>
    </source>
</evidence>
<dbReference type="AlphaFoldDB" id="A0A2L2TN15"/>
<proteinExistence type="predicted"/>
<dbReference type="RefSeq" id="XP_025585640.1">
    <property type="nucleotide sequence ID" value="XM_025734878.2"/>
</dbReference>
<dbReference type="KEGG" id="fvn:FVRRES_06356"/>
<keyword evidence="2" id="KW-1185">Reference proteome</keyword>
<evidence type="ECO:0000313" key="2">
    <source>
        <dbReference type="Proteomes" id="UP000245910"/>
    </source>
</evidence>